<dbReference type="EMBL" id="MU253749">
    <property type="protein sequence ID" value="KAG9248435.1"/>
    <property type="molecule type" value="Genomic_DNA"/>
</dbReference>
<comment type="caution">
    <text evidence="2">The sequence shown here is derived from an EMBL/GenBank/DDBJ whole genome shotgun (WGS) entry which is preliminary data.</text>
</comment>
<keyword evidence="1" id="KW-0812">Transmembrane</keyword>
<gene>
    <name evidence="2" type="ORF">BJ878DRAFT_36332</name>
</gene>
<evidence type="ECO:0000313" key="3">
    <source>
        <dbReference type="Proteomes" id="UP000887226"/>
    </source>
</evidence>
<dbReference type="AlphaFoldDB" id="A0A9P7ZBG8"/>
<evidence type="ECO:0000256" key="1">
    <source>
        <dbReference type="SAM" id="Phobius"/>
    </source>
</evidence>
<name>A0A9P7ZBG8_9HELO</name>
<dbReference type="Proteomes" id="UP000887226">
    <property type="component" value="Unassembled WGS sequence"/>
</dbReference>
<accession>A0A9P7ZBG8</accession>
<organism evidence="2 3">
    <name type="scientific">Calycina marina</name>
    <dbReference type="NCBI Taxonomy" id="1763456"/>
    <lineage>
        <taxon>Eukaryota</taxon>
        <taxon>Fungi</taxon>
        <taxon>Dikarya</taxon>
        <taxon>Ascomycota</taxon>
        <taxon>Pezizomycotina</taxon>
        <taxon>Leotiomycetes</taxon>
        <taxon>Helotiales</taxon>
        <taxon>Pezizellaceae</taxon>
        <taxon>Calycina</taxon>
    </lineage>
</organism>
<reference evidence="2" key="1">
    <citation type="journal article" date="2021" name="IMA Fungus">
        <title>Genomic characterization of three marine fungi, including Emericellopsis atlantica sp. nov. with signatures of a generalist lifestyle and marine biomass degradation.</title>
        <authorList>
            <person name="Hagestad O.C."/>
            <person name="Hou L."/>
            <person name="Andersen J.H."/>
            <person name="Hansen E.H."/>
            <person name="Altermark B."/>
            <person name="Li C."/>
            <person name="Kuhnert E."/>
            <person name="Cox R.J."/>
            <person name="Crous P.W."/>
            <person name="Spatafora J.W."/>
            <person name="Lail K."/>
            <person name="Amirebrahimi M."/>
            <person name="Lipzen A."/>
            <person name="Pangilinan J."/>
            <person name="Andreopoulos W."/>
            <person name="Hayes R.D."/>
            <person name="Ng V."/>
            <person name="Grigoriev I.V."/>
            <person name="Jackson S.A."/>
            <person name="Sutton T.D.S."/>
            <person name="Dobson A.D.W."/>
            <person name="Rama T."/>
        </authorList>
    </citation>
    <scope>NUCLEOTIDE SEQUENCE</scope>
    <source>
        <strain evidence="2">TRa3180A</strain>
    </source>
</reference>
<feature type="transmembrane region" description="Helical" evidence="1">
    <location>
        <begin position="6"/>
        <end position="28"/>
    </location>
</feature>
<keyword evidence="1" id="KW-1133">Transmembrane helix</keyword>
<proteinExistence type="predicted"/>
<keyword evidence="3" id="KW-1185">Reference proteome</keyword>
<evidence type="ECO:0000313" key="2">
    <source>
        <dbReference type="EMBL" id="KAG9248435.1"/>
    </source>
</evidence>
<protein>
    <submittedName>
        <fullName evidence="2">Uncharacterized protein</fullName>
    </submittedName>
</protein>
<sequence length="139" mass="15357">MLEFTSFLYIALLVSILISSTATYLTCFQSSELSSVVRLSCLPTSMTASVCFSSKVRIMFGYLHGTSIILSCQHHIQFTDDHFGSRCPSQIFLAASHAQHCSGKGNTTPPTLIFLPNAGYRTMETRSPRTISSLMQTIY</sequence>
<keyword evidence="1" id="KW-0472">Membrane</keyword>